<dbReference type="Proteomes" id="UP000177407">
    <property type="component" value="Unassembled WGS sequence"/>
</dbReference>
<dbReference type="Pfam" id="PF08713">
    <property type="entry name" value="DNA_alkylation"/>
    <property type="match status" value="1"/>
</dbReference>
<accession>A0A1F5S1B1</accession>
<dbReference type="CDD" id="cd06561">
    <property type="entry name" value="AlkD_like"/>
    <property type="match status" value="1"/>
</dbReference>
<dbReference type="AlphaFoldDB" id="A0A1F5S1B1"/>
<evidence type="ECO:0000313" key="1">
    <source>
        <dbReference type="EMBL" id="OGF20475.1"/>
    </source>
</evidence>
<dbReference type="InterPro" id="IPR016024">
    <property type="entry name" value="ARM-type_fold"/>
</dbReference>
<name>A0A1F5S1B1_9BACT</name>
<comment type="caution">
    <text evidence="1">The sequence shown here is derived from an EMBL/GenBank/DDBJ whole genome shotgun (WGS) entry which is preliminary data.</text>
</comment>
<reference evidence="1 2" key="1">
    <citation type="journal article" date="2016" name="Nat. Commun.">
        <title>Thousands of microbial genomes shed light on interconnected biogeochemical processes in an aquifer system.</title>
        <authorList>
            <person name="Anantharaman K."/>
            <person name="Brown C.T."/>
            <person name="Hug L.A."/>
            <person name="Sharon I."/>
            <person name="Castelle C.J."/>
            <person name="Probst A.J."/>
            <person name="Thomas B.C."/>
            <person name="Singh A."/>
            <person name="Wilkins M.J."/>
            <person name="Karaoz U."/>
            <person name="Brodie E.L."/>
            <person name="Williams K.H."/>
            <person name="Hubbard S.S."/>
            <person name="Banfield J.F."/>
        </authorList>
    </citation>
    <scope>NUCLEOTIDE SEQUENCE [LARGE SCALE GENOMIC DNA]</scope>
</reference>
<dbReference type="PANTHER" id="PTHR34070">
    <property type="entry name" value="ARMADILLO-TYPE FOLD"/>
    <property type="match status" value="1"/>
</dbReference>
<organism evidence="1 2">
    <name type="scientific">Candidatus Falkowbacteria bacterium RIFOXYA2_FULL_38_12</name>
    <dbReference type="NCBI Taxonomy" id="1797993"/>
    <lineage>
        <taxon>Bacteria</taxon>
        <taxon>Candidatus Falkowiibacteriota</taxon>
    </lineage>
</organism>
<evidence type="ECO:0000313" key="2">
    <source>
        <dbReference type="Proteomes" id="UP000177407"/>
    </source>
</evidence>
<proteinExistence type="predicted"/>
<protein>
    <submittedName>
        <fullName evidence="1">DNA alkylation repair protein</fullName>
    </submittedName>
</protein>
<gene>
    <name evidence="1" type="ORF">A2257_03880</name>
</gene>
<dbReference type="InterPro" id="IPR014825">
    <property type="entry name" value="DNA_alkylation"/>
</dbReference>
<dbReference type="EMBL" id="MFGA01000023">
    <property type="protein sequence ID" value="OGF20475.1"/>
    <property type="molecule type" value="Genomic_DNA"/>
</dbReference>
<dbReference type="Gene3D" id="1.25.10.90">
    <property type="match status" value="1"/>
</dbReference>
<dbReference type="SUPFAM" id="SSF48371">
    <property type="entry name" value="ARM repeat"/>
    <property type="match status" value="1"/>
</dbReference>
<dbReference type="PANTHER" id="PTHR34070:SF1">
    <property type="entry name" value="DNA ALKYLATION REPAIR PROTEIN"/>
    <property type="match status" value="1"/>
</dbReference>
<sequence length="233" mass="27288">MPTLNQLKKELRSLGSPEKAKGSARFFKTAKGEYGEGDVFIGVTVPRQREVAKKYRDLSLSDIIDLLQSREHEFRLTALFVMVSQFKKGGLTEQEEIYRIYISNIKWINNWDLVDSSAPDIVGKYLLNKDPSILFKLARSRLLWDRRVAMLATFTFIREGKPEIALEIAEILLHDKHDLIHKAVGWMLREVGKKYGIKKETEFLDKHYREMPRTMLRYAIEKFPEKLRKHYLG</sequence>